<dbReference type="InterPro" id="IPR029021">
    <property type="entry name" value="Prot-tyrosine_phosphatase-like"/>
</dbReference>
<reference evidence="2 3" key="1">
    <citation type="submission" date="2019-02" db="EMBL/GenBank/DDBJ databases">
        <title>Sequencing the genomes of 1000 actinobacteria strains.</title>
        <authorList>
            <person name="Klenk H.-P."/>
        </authorList>
    </citation>
    <scope>NUCLEOTIDE SEQUENCE [LARGE SCALE GENOMIC DNA]</scope>
    <source>
        <strain evidence="2 3">DSM 18319</strain>
    </source>
</reference>
<dbReference type="Pfam" id="PF13350">
    <property type="entry name" value="Y_phosphatase3"/>
    <property type="match status" value="1"/>
</dbReference>
<feature type="domain" description="Tyrosine specific protein phosphatases" evidence="1">
    <location>
        <begin position="127"/>
        <end position="166"/>
    </location>
</feature>
<proteinExistence type="predicted"/>
<protein>
    <submittedName>
        <fullName evidence="2">Protein-tyrosine phosphatase</fullName>
    </submittedName>
</protein>
<dbReference type="InterPro" id="IPR016130">
    <property type="entry name" value="Tyr_Pase_AS"/>
</dbReference>
<dbReference type="Proteomes" id="UP000291483">
    <property type="component" value="Unassembled WGS sequence"/>
</dbReference>
<organism evidence="2 3">
    <name type="scientific">Microterricola gilva</name>
    <dbReference type="NCBI Taxonomy" id="393267"/>
    <lineage>
        <taxon>Bacteria</taxon>
        <taxon>Bacillati</taxon>
        <taxon>Actinomycetota</taxon>
        <taxon>Actinomycetes</taxon>
        <taxon>Micrococcales</taxon>
        <taxon>Microbacteriaceae</taxon>
        <taxon>Microterricola</taxon>
    </lineage>
</organism>
<dbReference type="InterPro" id="IPR000387">
    <property type="entry name" value="Tyr_Pase_dom"/>
</dbReference>
<accession>A0A4Q8AQJ7</accession>
<dbReference type="PROSITE" id="PS50056">
    <property type="entry name" value="TYR_PHOSPHATASE_2"/>
    <property type="match status" value="1"/>
</dbReference>
<dbReference type="Gene3D" id="3.90.190.10">
    <property type="entry name" value="Protein tyrosine phosphatase superfamily"/>
    <property type="match status" value="1"/>
</dbReference>
<comment type="caution">
    <text evidence="2">The sequence shown here is derived from an EMBL/GenBank/DDBJ whole genome shotgun (WGS) entry which is preliminary data.</text>
</comment>
<dbReference type="SUPFAM" id="SSF52799">
    <property type="entry name" value="(Phosphotyrosine protein) phosphatases II"/>
    <property type="match status" value="1"/>
</dbReference>
<sequence>MSSLIGGTYNARDTGGMPLTAGGATRPGVLLRSDALGTASDNGLAQLAATPIGVIVDFRTDSERQQAPDRLPASRTIRIVELPLLEGALAGPAPSDGPVSTEAMRAALEQLPTMPELYVGMLEHAGEAFAQLARLVARPADPRFPAVLVHCTAGKDRTGVATALLLDTVGARREAIVADYAASEANLAGRWADGMLARLGAMGVPLSPRLTELVTATPRSAIEAALAWLDERGGSAAYLRRAGLSEQELGELRERITGSPS</sequence>
<evidence type="ECO:0000313" key="2">
    <source>
        <dbReference type="EMBL" id="RZU66345.1"/>
    </source>
</evidence>
<dbReference type="InterPro" id="IPR026893">
    <property type="entry name" value="Tyr/Ser_Pase_IphP-type"/>
</dbReference>
<dbReference type="RefSeq" id="WP_130506558.1">
    <property type="nucleotide sequence ID" value="NZ_SHLC01000001.1"/>
</dbReference>
<dbReference type="PROSITE" id="PS00383">
    <property type="entry name" value="TYR_PHOSPHATASE_1"/>
    <property type="match status" value="1"/>
</dbReference>
<keyword evidence="3" id="KW-1185">Reference proteome</keyword>
<dbReference type="AlphaFoldDB" id="A0A4Q8AQJ7"/>
<dbReference type="EMBL" id="SHLC01000001">
    <property type="protein sequence ID" value="RZU66345.1"/>
    <property type="molecule type" value="Genomic_DNA"/>
</dbReference>
<dbReference type="OrthoDB" id="1188001at2"/>
<evidence type="ECO:0000259" key="1">
    <source>
        <dbReference type="PROSITE" id="PS50056"/>
    </source>
</evidence>
<gene>
    <name evidence="2" type="ORF">EV379_2701</name>
</gene>
<evidence type="ECO:0000313" key="3">
    <source>
        <dbReference type="Proteomes" id="UP000291483"/>
    </source>
</evidence>
<dbReference type="GO" id="GO:0004721">
    <property type="term" value="F:phosphoprotein phosphatase activity"/>
    <property type="evidence" value="ECO:0007669"/>
    <property type="project" value="InterPro"/>
</dbReference>
<name>A0A4Q8AQJ7_9MICO</name>